<proteinExistence type="inferred from homology"/>
<keyword evidence="3 13" id="KW-0813">Transport</keyword>
<keyword evidence="8" id="KW-0408">Iron</keyword>
<evidence type="ECO:0000256" key="8">
    <source>
        <dbReference type="ARBA" id="ARBA00023004"/>
    </source>
</evidence>
<evidence type="ECO:0000256" key="6">
    <source>
        <dbReference type="ARBA" id="ARBA00022692"/>
    </source>
</evidence>
<dbReference type="PANTHER" id="PTHR32552:SF68">
    <property type="entry name" value="FERRICHROME OUTER MEMBRANE TRANSPORTER_PHAGE RECEPTOR"/>
    <property type="match status" value="1"/>
</dbReference>
<dbReference type="CDD" id="cd01347">
    <property type="entry name" value="ligand_gated_channel"/>
    <property type="match status" value="1"/>
</dbReference>
<comment type="similarity">
    <text evidence="2 13 14">Belongs to the TonB-dependent receptor family.</text>
</comment>
<evidence type="ECO:0000256" key="10">
    <source>
        <dbReference type="ARBA" id="ARBA00023077"/>
    </source>
</evidence>
<dbReference type="InterPro" id="IPR036942">
    <property type="entry name" value="Beta-barrel_TonB_sf"/>
</dbReference>
<keyword evidence="7" id="KW-0732">Signal</keyword>
<evidence type="ECO:0000313" key="20">
    <source>
        <dbReference type="Proteomes" id="UP000651156"/>
    </source>
</evidence>
<sequence length="874" mass="96482">MSCNCGFGVSTVNRQLFYSICLTGIVSALIVQSASAEVVQPKSSVSQNITRRGLRERLVNQAELLSQVPNSPTLVEVTGVEATPTDKGVEVILQSTQGQQLQITNRSADNNFIADIPNAQLRLPSGDGFTFRSQKPVGGITEITVTNFDANTIRVTAIGEAGLPTVELFDSDEGLIFGFTPVVSSAQTPQLPAEEPETETQTQTEQPSTQTDEPIELVVTGEQDGYSVPNATTATRTDTPLRDIPQSIQAVPRQVLDDQQVIRASEALRNVSGVQRGNTVGGTSEVFNINIRGFQQFGGNLRDGFNNRNFFSTVETANLERIEVLKGPASVLYGNLDPGGVINFVTKQPLLEPFYAAGLQVGSFGLVRPTLDLSGPLNPERTVLYRLNAAYERGGNFRNFDTDVERFFISPVIAWNISDRTDLTLELEYVNDRRPFDRGLVAFGTGIANIPFDRVLGEPDDFNERTNLSAGYRLEHRFNDDWKIRNRFRYSFSDQTRNRLEPGRLNETTGELGREFAEGESTIRNYELQIDLEGNFATGSIQHTLLFGVDLSWQNYGGVERFEPAPSINIFNPVYGIAPRPSRDEFSDVFPLGSQTNALGFFLQDQITLADNLKLLVGGRFDNIDQSSPSDERQDQAFSPRVGIVYQPIEPISLYTSFSRSFQPNFGNRADGSLLEPVRGTQYEVGVRGEFLDGSLITNLAAYEITRSNLAVTDPDNPNFSIPSGEQRSRGIELDVTGQILPGWNIIASYAYTDARVTKDDNLQPGNLLDGVPFNSASLWSTYEIQTGNFQGLGFGLGLFYVGERQGDLNNSFQVPSYVRTDASIFYRRNNWRAGININNLFNVDYIDAPGDRRSRVEGPGAPFTVRGTVSVEF</sequence>
<evidence type="ECO:0000256" key="15">
    <source>
        <dbReference type="SAM" id="MobiDB-lite"/>
    </source>
</evidence>
<feature type="domain" description="AMIN" evidence="18">
    <location>
        <begin position="80"/>
        <end position="177"/>
    </location>
</feature>
<organism evidence="19 20">
    <name type="scientific">Gloeocapsopsis crepidinum LEGE 06123</name>
    <dbReference type="NCBI Taxonomy" id="588587"/>
    <lineage>
        <taxon>Bacteria</taxon>
        <taxon>Bacillati</taxon>
        <taxon>Cyanobacteriota</taxon>
        <taxon>Cyanophyceae</taxon>
        <taxon>Oscillatoriophycideae</taxon>
        <taxon>Chroococcales</taxon>
        <taxon>Chroococcaceae</taxon>
        <taxon>Gloeocapsopsis</taxon>
    </lineage>
</organism>
<keyword evidence="6 13" id="KW-0812">Transmembrane</keyword>
<dbReference type="Pfam" id="PF00593">
    <property type="entry name" value="TonB_dep_Rec_b-barrel"/>
    <property type="match status" value="1"/>
</dbReference>
<dbReference type="InterPro" id="IPR037066">
    <property type="entry name" value="Plug_dom_sf"/>
</dbReference>
<keyword evidence="19" id="KW-0675">Receptor</keyword>
<evidence type="ECO:0000256" key="2">
    <source>
        <dbReference type="ARBA" id="ARBA00009810"/>
    </source>
</evidence>
<comment type="caution">
    <text evidence="19">The sequence shown here is derived from an EMBL/GenBank/DDBJ whole genome shotgun (WGS) entry which is preliminary data.</text>
</comment>
<dbReference type="InterPro" id="IPR039426">
    <property type="entry name" value="TonB-dep_rcpt-like"/>
</dbReference>
<dbReference type="PANTHER" id="PTHR32552">
    <property type="entry name" value="FERRICHROME IRON RECEPTOR-RELATED"/>
    <property type="match status" value="1"/>
</dbReference>
<feature type="domain" description="TonB-dependent receptor plug" evidence="17">
    <location>
        <begin position="241"/>
        <end position="341"/>
    </location>
</feature>
<dbReference type="Pfam" id="PF11741">
    <property type="entry name" value="AMIN"/>
    <property type="match status" value="1"/>
</dbReference>
<evidence type="ECO:0000313" key="19">
    <source>
        <dbReference type="EMBL" id="MBE9189511.1"/>
    </source>
</evidence>
<dbReference type="Pfam" id="PF07715">
    <property type="entry name" value="Plug"/>
    <property type="match status" value="1"/>
</dbReference>
<protein>
    <submittedName>
        <fullName evidence="19">TonB-dependent receptor</fullName>
    </submittedName>
</protein>
<keyword evidence="20" id="KW-1185">Reference proteome</keyword>
<keyword evidence="9" id="KW-0406">Ion transport</keyword>
<evidence type="ECO:0000256" key="4">
    <source>
        <dbReference type="ARBA" id="ARBA00022452"/>
    </source>
</evidence>
<feature type="region of interest" description="Disordered" evidence="15">
    <location>
        <begin position="186"/>
        <end position="213"/>
    </location>
</feature>
<dbReference type="NCBIfam" id="TIGR01783">
    <property type="entry name" value="TonB-siderophor"/>
    <property type="match status" value="1"/>
</dbReference>
<keyword evidence="12 13" id="KW-0998">Cell outer membrane</keyword>
<dbReference type="InterPro" id="IPR021731">
    <property type="entry name" value="AMIN_dom"/>
</dbReference>
<evidence type="ECO:0000256" key="11">
    <source>
        <dbReference type="ARBA" id="ARBA00023136"/>
    </source>
</evidence>
<evidence type="ECO:0000256" key="1">
    <source>
        <dbReference type="ARBA" id="ARBA00004571"/>
    </source>
</evidence>
<evidence type="ECO:0000256" key="14">
    <source>
        <dbReference type="RuleBase" id="RU003357"/>
    </source>
</evidence>
<evidence type="ECO:0000256" key="13">
    <source>
        <dbReference type="PROSITE-ProRule" id="PRU01360"/>
    </source>
</evidence>
<dbReference type="Gene3D" id="2.170.130.10">
    <property type="entry name" value="TonB-dependent receptor, plug domain"/>
    <property type="match status" value="1"/>
</dbReference>
<feature type="compositionally biased region" description="Low complexity" evidence="15">
    <location>
        <begin position="187"/>
        <end position="212"/>
    </location>
</feature>
<keyword evidence="5" id="KW-0410">Iron transport</keyword>
<accession>A0ABR9UML6</accession>
<dbReference type="InterPro" id="IPR000531">
    <property type="entry name" value="Beta-barrel_TonB"/>
</dbReference>
<evidence type="ECO:0000256" key="9">
    <source>
        <dbReference type="ARBA" id="ARBA00023065"/>
    </source>
</evidence>
<keyword evidence="10 14" id="KW-0798">TonB box</keyword>
<dbReference type="Gene3D" id="2.40.170.20">
    <property type="entry name" value="TonB-dependent receptor, beta-barrel domain"/>
    <property type="match status" value="1"/>
</dbReference>
<evidence type="ECO:0000256" key="3">
    <source>
        <dbReference type="ARBA" id="ARBA00022448"/>
    </source>
</evidence>
<evidence type="ECO:0000259" key="16">
    <source>
        <dbReference type="Pfam" id="PF00593"/>
    </source>
</evidence>
<evidence type="ECO:0000259" key="17">
    <source>
        <dbReference type="Pfam" id="PF07715"/>
    </source>
</evidence>
<name>A0ABR9UML6_9CHRO</name>
<keyword evidence="4 13" id="KW-1134">Transmembrane beta strand</keyword>
<evidence type="ECO:0000259" key="18">
    <source>
        <dbReference type="Pfam" id="PF11741"/>
    </source>
</evidence>
<dbReference type="InterPro" id="IPR010105">
    <property type="entry name" value="TonB_sidphr_rcpt"/>
</dbReference>
<keyword evidence="11 13" id="KW-0472">Membrane</keyword>
<feature type="domain" description="TonB-dependent receptor-like beta-barrel" evidence="16">
    <location>
        <begin position="415"/>
        <end position="841"/>
    </location>
</feature>
<dbReference type="SUPFAM" id="SSF56935">
    <property type="entry name" value="Porins"/>
    <property type="match status" value="1"/>
</dbReference>
<reference evidence="19 20" key="1">
    <citation type="submission" date="2020-10" db="EMBL/GenBank/DDBJ databases">
        <authorList>
            <person name="Castelo-Branco R."/>
            <person name="Eusebio N."/>
            <person name="Adriana R."/>
            <person name="Vieira A."/>
            <person name="Brugerolle De Fraissinette N."/>
            <person name="Rezende De Castro R."/>
            <person name="Schneider M.P."/>
            <person name="Vasconcelos V."/>
            <person name="Leao P.N."/>
        </authorList>
    </citation>
    <scope>NUCLEOTIDE SEQUENCE [LARGE SCALE GENOMIC DNA]</scope>
    <source>
        <strain evidence="19 20">LEGE 06123</strain>
    </source>
</reference>
<dbReference type="Proteomes" id="UP000651156">
    <property type="component" value="Unassembled WGS sequence"/>
</dbReference>
<dbReference type="PROSITE" id="PS52016">
    <property type="entry name" value="TONB_DEPENDENT_REC_3"/>
    <property type="match status" value="1"/>
</dbReference>
<evidence type="ECO:0000256" key="7">
    <source>
        <dbReference type="ARBA" id="ARBA00022729"/>
    </source>
</evidence>
<evidence type="ECO:0000256" key="5">
    <source>
        <dbReference type="ARBA" id="ARBA00022496"/>
    </source>
</evidence>
<gene>
    <name evidence="19" type="ORF">IQ230_03840</name>
</gene>
<comment type="subcellular location">
    <subcellularLocation>
        <location evidence="1 13">Cell outer membrane</location>
        <topology evidence="1 13">Multi-pass membrane protein</topology>
    </subcellularLocation>
</comment>
<evidence type="ECO:0000256" key="12">
    <source>
        <dbReference type="ARBA" id="ARBA00023237"/>
    </source>
</evidence>
<dbReference type="EMBL" id="JADEWN010000006">
    <property type="protein sequence ID" value="MBE9189511.1"/>
    <property type="molecule type" value="Genomic_DNA"/>
</dbReference>
<dbReference type="InterPro" id="IPR012910">
    <property type="entry name" value="Plug_dom"/>
</dbReference>